<dbReference type="InterPro" id="IPR000468">
    <property type="entry name" value="Barstar"/>
</dbReference>
<dbReference type="STRING" id="745366.GA0070213_109130"/>
<proteinExistence type="inferred from homology"/>
<evidence type="ECO:0000259" key="2">
    <source>
        <dbReference type="Pfam" id="PF01337"/>
    </source>
</evidence>
<dbReference type="Gene3D" id="3.30.370.10">
    <property type="entry name" value="Barstar-like"/>
    <property type="match status" value="1"/>
</dbReference>
<sequence>MLVEIDGREVRSEADLHRLLARALDFGPWYGANLDALRDRLRLDVPRPVRVTWTYSQVSRKNLGAARFRRICDLLRLVEDEDRASDHENRFEVDLR</sequence>
<evidence type="ECO:0000313" key="3">
    <source>
        <dbReference type="EMBL" id="SCG66436.1"/>
    </source>
</evidence>
<dbReference type="AlphaFoldDB" id="A0A1C5J8Q7"/>
<dbReference type="InterPro" id="IPR035905">
    <property type="entry name" value="Barstar-like_sf"/>
</dbReference>
<gene>
    <name evidence="3" type="ORF">GA0070213_109130</name>
</gene>
<evidence type="ECO:0000313" key="4">
    <source>
        <dbReference type="Proteomes" id="UP000199360"/>
    </source>
</evidence>
<name>A0A1C5J8Q7_9ACTN</name>
<accession>A0A1C5J8Q7</accession>
<dbReference type="Proteomes" id="UP000199360">
    <property type="component" value="Unassembled WGS sequence"/>
</dbReference>
<evidence type="ECO:0000256" key="1">
    <source>
        <dbReference type="ARBA" id="ARBA00006845"/>
    </source>
</evidence>
<reference evidence="4" key="1">
    <citation type="submission" date="2016-06" db="EMBL/GenBank/DDBJ databases">
        <authorList>
            <person name="Varghese N."/>
            <person name="Submissions Spin"/>
        </authorList>
    </citation>
    <scope>NUCLEOTIDE SEQUENCE [LARGE SCALE GENOMIC DNA]</scope>
    <source>
        <strain evidence="4">DSM 45647</strain>
    </source>
</reference>
<dbReference type="RefSeq" id="WP_091065706.1">
    <property type="nucleotide sequence ID" value="NZ_FMDM01000009.1"/>
</dbReference>
<organism evidence="3 4">
    <name type="scientific">Micromonospora humi</name>
    <dbReference type="NCBI Taxonomy" id="745366"/>
    <lineage>
        <taxon>Bacteria</taxon>
        <taxon>Bacillati</taxon>
        <taxon>Actinomycetota</taxon>
        <taxon>Actinomycetes</taxon>
        <taxon>Micromonosporales</taxon>
        <taxon>Micromonosporaceae</taxon>
        <taxon>Micromonospora</taxon>
    </lineage>
</organism>
<comment type="similarity">
    <text evidence="1">Belongs to the barstar family.</text>
</comment>
<keyword evidence="4" id="KW-1185">Reference proteome</keyword>
<feature type="domain" description="Barstar (barnase inhibitor)" evidence="2">
    <location>
        <begin position="2"/>
        <end position="89"/>
    </location>
</feature>
<dbReference type="Pfam" id="PF01337">
    <property type="entry name" value="Barstar"/>
    <property type="match status" value="1"/>
</dbReference>
<dbReference type="SUPFAM" id="SSF52038">
    <property type="entry name" value="Barstar-related"/>
    <property type="match status" value="1"/>
</dbReference>
<dbReference type="EMBL" id="FMDM01000009">
    <property type="protein sequence ID" value="SCG66436.1"/>
    <property type="molecule type" value="Genomic_DNA"/>
</dbReference>
<protein>
    <submittedName>
        <fullName evidence="3">Ribonuclease inhibitor</fullName>
    </submittedName>
</protein>
<dbReference type="OrthoDB" id="5184890at2"/>